<evidence type="ECO:0000313" key="3">
    <source>
        <dbReference type="EMBL" id="SDJ12825.1"/>
    </source>
</evidence>
<keyword evidence="2" id="KW-0472">Membrane</keyword>
<keyword evidence="2" id="KW-1133">Transmembrane helix</keyword>
<keyword evidence="2" id="KW-0812">Transmembrane</keyword>
<sequence>MLNLLTTTSGFHVGDAIAQLVFLGMVLAILGVVIFLIVTLVKRNSRISRLESKVDQLMEEKENKDKTRK</sequence>
<dbReference type="AlphaFoldDB" id="A0A1G8R8H5"/>
<protein>
    <recommendedName>
        <fullName evidence="5">DUF4083 domain-containing protein</fullName>
    </recommendedName>
</protein>
<dbReference type="EMBL" id="FNEV01000002">
    <property type="protein sequence ID" value="SDJ12825.1"/>
    <property type="molecule type" value="Genomic_DNA"/>
</dbReference>
<keyword evidence="4" id="KW-1185">Reference proteome</keyword>
<dbReference type="RefSeq" id="WP_093192421.1">
    <property type="nucleotide sequence ID" value="NZ_FNEV01000002.1"/>
</dbReference>
<keyword evidence="1" id="KW-0175">Coiled coil</keyword>
<feature type="transmembrane region" description="Helical" evidence="2">
    <location>
        <begin position="20"/>
        <end position="41"/>
    </location>
</feature>
<evidence type="ECO:0008006" key="5">
    <source>
        <dbReference type="Google" id="ProtNLM"/>
    </source>
</evidence>
<dbReference type="OrthoDB" id="2937271at2"/>
<gene>
    <name evidence="3" type="ORF">SAMN04490247_0872</name>
</gene>
<reference evidence="4" key="1">
    <citation type="submission" date="2016-10" db="EMBL/GenBank/DDBJ databases">
        <authorList>
            <person name="Varghese N."/>
            <person name="Submissions S."/>
        </authorList>
    </citation>
    <scope>NUCLEOTIDE SEQUENCE [LARGE SCALE GENOMIC DNA]</scope>
    <source>
        <strain evidence="4">DSM 4771</strain>
    </source>
</reference>
<dbReference type="STRING" id="86666.SAMN04490247_0872"/>
<evidence type="ECO:0000256" key="1">
    <source>
        <dbReference type="SAM" id="Coils"/>
    </source>
</evidence>
<evidence type="ECO:0000313" key="4">
    <source>
        <dbReference type="Proteomes" id="UP000199225"/>
    </source>
</evidence>
<organism evidence="3 4">
    <name type="scientific">Salimicrobium halophilum</name>
    <dbReference type="NCBI Taxonomy" id="86666"/>
    <lineage>
        <taxon>Bacteria</taxon>
        <taxon>Bacillati</taxon>
        <taxon>Bacillota</taxon>
        <taxon>Bacilli</taxon>
        <taxon>Bacillales</taxon>
        <taxon>Bacillaceae</taxon>
        <taxon>Salimicrobium</taxon>
    </lineage>
</organism>
<name>A0A1G8R8H5_9BACI</name>
<dbReference type="Proteomes" id="UP000199225">
    <property type="component" value="Unassembled WGS sequence"/>
</dbReference>
<feature type="coiled-coil region" evidence="1">
    <location>
        <begin position="40"/>
        <end position="67"/>
    </location>
</feature>
<accession>A0A1G8R8H5</accession>
<evidence type="ECO:0000256" key="2">
    <source>
        <dbReference type="SAM" id="Phobius"/>
    </source>
</evidence>
<proteinExistence type="predicted"/>